<comment type="caution">
    <text evidence="1">The sequence shown here is derived from an EMBL/GenBank/DDBJ whole genome shotgun (WGS) entry which is preliminary data.</text>
</comment>
<dbReference type="RefSeq" id="WP_129256996.1">
    <property type="nucleotide sequence ID" value="NZ_SDKC01000001.1"/>
</dbReference>
<name>A0A4Q1RFH6_9FIRM</name>
<dbReference type="AlphaFoldDB" id="A0A4Q1RFH6"/>
<protein>
    <submittedName>
        <fullName evidence="1">Uncharacterized protein</fullName>
    </submittedName>
</protein>
<reference evidence="1 2" key="1">
    <citation type="submission" date="2019-01" db="EMBL/GenBank/DDBJ databases">
        <title>Blautia sp. nov. KGMB01111 isolated human feces.</title>
        <authorList>
            <person name="Park J.-E."/>
            <person name="Kim J.-S."/>
            <person name="Park S.-H."/>
        </authorList>
    </citation>
    <scope>NUCLEOTIDE SEQUENCE [LARGE SCALE GENOMIC DNA]</scope>
    <source>
        <strain evidence="1 2">KGMB01111</strain>
    </source>
</reference>
<proteinExistence type="predicted"/>
<evidence type="ECO:0000313" key="2">
    <source>
        <dbReference type="Proteomes" id="UP000290106"/>
    </source>
</evidence>
<dbReference type="Proteomes" id="UP000290106">
    <property type="component" value="Unassembled WGS sequence"/>
</dbReference>
<keyword evidence="2" id="KW-1185">Reference proteome</keyword>
<sequence length="214" mass="24984">MERMKELLLSPEEIYYIGKVSGGKYLDYDYIAAMKDIGKRGKIKEQEILDSLERKGYAQEDFLGNLEVEPACIEILQPLYQGMYESELILREEVGESVHYKFHHMENRITSVECRSQEYRIRVQDKEGIERMLSPLLENNVQTEKKEAYIATDQAERSIILKGTHIGKDTCLYFYAEKGGYFYEMDPEQAEEKILRLVEKNVVCEQVKKILTGD</sequence>
<organism evidence="1 2">
    <name type="scientific">Blautia faecicola</name>
    <dbReference type="NCBI Taxonomy" id="2509240"/>
    <lineage>
        <taxon>Bacteria</taxon>
        <taxon>Bacillati</taxon>
        <taxon>Bacillota</taxon>
        <taxon>Clostridia</taxon>
        <taxon>Lachnospirales</taxon>
        <taxon>Lachnospiraceae</taxon>
        <taxon>Blautia</taxon>
    </lineage>
</organism>
<dbReference type="OrthoDB" id="2057005at2"/>
<evidence type="ECO:0000313" key="1">
    <source>
        <dbReference type="EMBL" id="RXS74299.1"/>
    </source>
</evidence>
<dbReference type="EMBL" id="SDKC01000001">
    <property type="protein sequence ID" value="RXS74299.1"/>
    <property type="molecule type" value="Genomic_DNA"/>
</dbReference>
<accession>A0A4Q1RFH6</accession>
<gene>
    <name evidence="1" type="ORF">ETP43_03050</name>
</gene>